<evidence type="ECO:0000313" key="3">
    <source>
        <dbReference type="EMBL" id="CAG8516346.1"/>
    </source>
</evidence>
<dbReference type="InterPro" id="IPR013694">
    <property type="entry name" value="VIT"/>
</dbReference>
<name>A0A9N9A402_9GLOM</name>
<gene>
    <name evidence="3" type="ORF">AMORRO_LOCUS3983</name>
</gene>
<dbReference type="Gene3D" id="3.40.50.410">
    <property type="entry name" value="von Willebrand factor, type A domain"/>
    <property type="match status" value="2"/>
</dbReference>
<dbReference type="Pfam" id="PF08487">
    <property type="entry name" value="VIT"/>
    <property type="match status" value="1"/>
</dbReference>
<dbReference type="Pfam" id="PF13768">
    <property type="entry name" value="VWA_3"/>
    <property type="match status" value="2"/>
</dbReference>
<proteinExistence type="predicted"/>
<dbReference type="PANTHER" id="PTHR45737:SF6">
    <property type="entry name" value="VON WILLEBRAND FACTOR A DOMAIN-CONTAINING PROTEIN 5A"/>
    <property type="match status" value="1"/>
</dbReference>
<dbReference type="PROSITE" id="PS51468">
    <property type="entry name" value="VIT"/>
    <property type="match status" value="1"/>
</dbReference>
<feature type="domain" description="VWFA" evidence="1">
    <location>
        <begin position="199"/>
        <end position="424"/>
    </location>
</feature>
<dbReference type="InterPro" id="IPR036465">
    <property type="entry name" value="vWFA_dom_sf"/>
</dbReference>
<evidence type="ECO:0000313" key="4">
    <source>
        <dbReference type="Proteomes" id="UP000789342"/>
    </source>
</evidence>
<keyword evidence="4" id="KW-1185">Reference proteome</keyword>
<dbReference type="PANTHER" id="PTHR45737">
    <property type="entry name" value="VON WILLEBRAND FACTOR A DOMAIN-CONTAINING PROTEIN 5A"/>
    <property type="match status" value="1"/>
</dbReference>
<dbReference type="EMBL" id="CAJVPV010002049">
    <property type="protein sequence ID" value="CAG8516346.1"/>
    <property type="molecule type" value="Genomic_DNA"/>
</dbReference>
<dbReference type="SUPFAM" id="SSF53300">
    <property type="entry name" value="vWA-like"/>
    <property type="match status" value="1"/>
</dbReference>
<dbReference type="InterPro" id="IPR002035">
    <property type="entry name" value="VWF_A"/>
</dbReference>
<organism evidence="3 4">
    <name type="scientific">Acaulospora morrowiae</name>
    <dbReference type="NCBI Taxonomy" id="94023"/>
    <lineage>
        <taxon>Eukaryota</taxon>
        <taxon>Fungi</taxon>
        <taxon>Fungi incertae sedis</taxon>
        <taxon>Mucoromycota</taxon>
        <taxon>Glomeromycotina</taxon>
        <taxon>Glomeromycetes</taxon>
        <taxon>Diversisporales</taxon>
        <taxon>Acaulosporaceae</taxon>
        <taxon>Acaulospora</taxon>
    </lineage>
</organism>
<dbReference type="PROSITE" id="PS50234">
    <property type="entry name" value="VWFA"/>
    <property type="match status" value="1"/>
</dbReference>
<dbReference type="OrthoDB" id="1729737at2759"/>
<dbReference type="AlphaFoldDB" id="A0A9N9A402"/>
<reference evidence="3" key="1">
    <citation type="submission" date="2021-06" db="EMBL/GenBank/DDBJ databases">
        <authorList>
            <person name="Kallberg Y."/>
            <person name="Tangrot J."/>
            <person name="Rosling A."/>
        </authorList>
    </citation>
    <scope>NUCLEOTIDE SEQUENCE</scope>
    <source>
        <strain evidence="3">CL551</strain>
    </source>
</reference>
<dbReference type="Proteomes" id="UP000789342">
    <property type="component" value="Unassembled WGS sequence"/>
</dbReference>
<sequence>MQIFGLVYEEVKPVPLQNVKVEANVVDMIAEVIIQQTYKNVENNLIEAVYKFPIYEAAAICGFEAEIDGRRTIKGIVKESKEAVKEYEEAIKQGHGAYLLEEKLADVFQCTVGNIASDQTVVIKITYVTELKHDADSEQIRFVLPTAIAPRYGSSQGDNTSIQESISYSSSTSYHLDLNVTCRMTSSIQAIESPSHHVSTEVNIDGDPKVAKITLAEDVTYLEKDFILVVKSLDLDVPRAFVEYNSTTETNCVMLTLVPKFALNETLVELIFVIDRSGSMEGEPIQKAAQTLQLLLRSLPEGCYFNVVSFGSRHDSLFPQSQLYSEVTLTRALDPGRQLWFDMQTSVFLLTDGEVWNVETLVELIRTNVEQKKDNLRLFSIGIGNSVSHNLVESVARAGKGYAQHVTISERMDKKIIGMIRNAIKPPVKDYKIVWTGNESEYDDLDKKEAETKQTISIFDKNPSPPPQDPIVTDAKTKQAPFVIPPIYSGVRFVVYCMLAKGVIPNKEIMLTAQSPDGPMKLNIPLDSVMLQGSKIHTLAARKLIQDLEDGASFIHKHPKNKGKPISVLVVEEQVVYLGITFNLASKYTSFLAIDECGNKSVGKLFHPEKREVPIHQPFSSVNKSSSRVVSHHSRSFNATPMSASYNLVGKSSLMRVARSIKKSEIDRTSSKEGASLYRSSVSFDIEPNEENVEESKTKGYELKLNFKESKIEVLYEFLKFQSFNGEFNSASFYPCFDKKEAKDFKEIGIDNEKILCTALAIEYLEVVMFGQFKDECEMCWEKANKALRKLVNEKEVDDVLKKARDWILKNTDSSRLWSSWDFDKARSHLMAIQRQDGTDEVYR</sequence>
<comment type="caution">
    <text evidence="3">The sequence shown here is derived from an EMBL/GenBank/DDBJ whole genome shotgun (WGS) entry which is preliminary data.</text>
</comment>
<accession>A0A9N9A402</accession>
<evidence type="ECO:0000259" key="1">
    <source>
        <dbReference type="PROSITE" id="PS50234"/>
    </source>
</evidence>
<dbReference type="SMART" id="SM00609">
    <property type="entry name" value="VIT"/>
    <property type="match status" value="1"/>
</dbReference>
<evidence type="ECO:0000259" key="2">
    <source>
        <dbReference type="PROSITE" id="PS51468"/>
    </source>
</evidence>
<feature type="domain" description="VIT" evidence="2">
    <location>
        <begin position="1"/>
        <end position="129"/>
    </location>
</feature>
<protein>
    <submittedName>
        <fullName evidence="3">13818_t:CDS:1</fullName>
    </submittedName>
</protein>
<dbReference type="SMART" id="SM00327">
    <property type="entry name" value="VWA"/>
    <property type="match status" value="1"/>
</dbReference>